<sequence>MFDYIINKTKQNYIKLDEVTSFDDIMRAQNILYDRHVWEKEDRIIQTLRHGNFVPYDGYKDISYLLTSCDNKSKQENIVLVNETIDCNVNETKELNKQENKIITNETNDYIANKTKKCYVKLNGINSSDIIEETHKFLCDKGFWKDNDFVVHCKKPVGYEPPNCYIDISYLLKYISSNEKKY</sequence>
<protein>
    <submittedName>
        <fullName evidence="1">Uncharacterized protein</fullName>
    </submittedName>
</protein>
<dbReference type="GeneID" id="80516740"/>
<reference evidence="1" key="2">
    <citation type="journal article" date="2018" name="Nat. Commun.">
        <title>Tailed giant Tupanvirus possesses the most complete translational apparatus of the known virosphere.</title>
        <authorList>
            <person name="Abrahao J."/>
            <person name="Silva L."/>
            <person name="Silva L.S."/>
            <person name="Khalil J.Y.B."/>
            <person name="Rodrigues R."/>
            <person name="Arantes T."/>
            <person name="Assis F."/>
            <person name="Boratto P."/>
            <person name="Andrade M."/>
            <person name="Kroon E.G."/>
            <person name="Ribeiro B."/>
            <person name="Bergier I."/>
            <person name="Seligmann H."/>
            <person name="Ghigo E."/>
            <person name="Colson P."/>
            <person name="Levasseur A."/>
            <person name="Kroemer G."/>
            <person name="Raoult D."/>
            <person name="La Scola B."/>
        </authorList>
    </citation>
    <scope>NUCLEOTIDE SEQUENCE [LARGE SCALE GENOMIC DNA]</scope>
    <source>
        <strain evidence="1">Deep ocean</strain>
    </source>
</reference>
<organism evidence="1">
    <name type="scientific">Tupanvirus deep ocean</name>
    <dbReference type="NCBI Taxonomy" id="2126984"/>
    <lineage>
        <taxon>Viruses</taxon>
        <taxon>Varidnaviria</taxon>
        <taxon>Bamfordvirae</taxon>
        <taxon>Nucleocytoviricota</taxon>
        <taxon>Megaviricetes</taxon>
        <taxon>Imitervirales</taxon>
        <taxon>Mimiviridae</taxon>
        <taxon>Megamimivirinae</taxon>
        <taxon>Tupanvirus</taxon>
        <taxon>Tupanvirus altamarinense</taxon>
    </lineage>
</organism>
<dbReference type="KEGG" id="vg:80516740"/>
<proteinExistence type="predicted"/>
<name>A0A6N1NEQ4_9VIRU</name>
<dbReference type="EMBL" id="MF405918">
    <property type="protein sequence ID" value="QKU33450.1"/>
    <property type="molecule type" value="Genomic_DNA"/>
</dbReference>
<accession>A0A6N1NEQ4</accession>
<reference evidence="1" key="1">
    <citation type="submission" date="2017-06" db="EMBL/GenBank/DDBJ databases">
        <authorList>
            <person name="Assis F.L."/>
            <person name="Abrahao J.S."/>
            <person name="Silva L."/>
            <person name="Khalil J.B."/>
            <person name="Rodrigues R."/>
            <person name="Silva L.S."/>
            <person name="Boratto P."/>
            <person name="Andrade M."/>
            <person name="Kroon E.G."/>
            <person name="Ribeiro B."/>
            <person name="Bergier I."/>
            <person name="Seligmann H."/>
            <person name="Ghigo E."/>
            <person name="Colson P."/>
            <person name="Levasseur A."/>
            <person name="Raoult D."/>
            <person name="Scola B.L."/>
        </authorList>
    </citation>
    <scope>NUCLEOTIDE SEQUENCE</scope>
    <source>
        <strain evidence="1">Deep ocean</strain>
    </source>
</reference>
<evidence type="ECO:0000313" key="1">
    <source>
        <dbReference type="EMBL" id="QKU33450.1"/>
    </source>
</evidence>
<dbReference type="RefSeq" id="YP_010780049.1">
    <property type="nucleotide sequence ID" value="NC_075038.1"/>
</dbReference>